<reference evidence="1 2" key="1">
    <citation type="submission" date="2014-10" db="EMBL/GenBank/DDBJ databases">
        <title>Genome sequence of Clostridium aceticum DSM 1496.</title>
        <authorList>
            <person name="Poehlein A."/>
            <person name="Schiel-Bengelsdorf B."/>
            <person name="Gottschalk G."/>
            <person name="Duerre P."/>
            <person name="Daniel R."/>
        </authorList>
    </citation>
    <scope>NUCLEOTIDE SEQUENCE [LARGE SCALE GENOMIC DNA]</scope>
    <source>
        <strain evidence="1 2">DSM 1496</strain>
    </source>
</reference>
<accession>A0A0D8IAC5</accession>
<dbReference type="CDD" id="cd05403">
    <property type="entry name" value="NT_KNTase_like"/>
    <property type="match status" value="1"/>
</dbReference>
<proteinExistence type="predicted"/>
<dbReference type="PANTHER" id="PTHR43852">
    <property type="entry name" value="NUCLEOTIDYLTRANSFERASE"/>
    <property type="match status" value="1"/>
</dbReference>
<dbReference type="Proteomes" id="UP000035704">
    <property type="component" value="Chromosome"/>
</dbReference>
<dbReference type="InterPro" id="IPR052930">
    <property type="entry name" value="TA_antitoxin_MntA"/>
</dbReference>
<sequence length="101" mass="11666">MQDYVLNEIKEIAIKYEVEKVVLFGSRARGDHSETSDYDIAIFEKDLSLISKTLLCSDIEEIHTLKKIDVVFVNKDLNDKVMENIKNEGVVIYEQARNQTD</sequence>
<evidence type="ECO:0000313" key="1">
    <source>
        <dbReference type="EMBL" id="AKL93671.1"/>
    </source>
</evidence>
<keyword evidence="1" id="KW-0808">Transferase</keyword>
<dbReference type="Pfam" id="PF18765">
    <property type="entry name" value="Polbeta"/>
    <property type="match status" value="1"/>
</dbReference>
<dbReference type="STRING" id="84022.CACET_c01530"/>
<dbReference type="Gene3D" id="3.30.460.10">
    <property type="entry name" value="Beta Polymerase, domain 2"/>
    <property type="match status" value="1"/>
</dbReference>
<dbReference type="PATRIC" id="fig|84022.5.peg.4021"/>
<dbReference type="AlphaFoldDB" id="A0A0D8IAC5"/>
<organism evidence="1 2">
    <name type="scientific">Clostridium aceticum</name>
    <dbReference type="NCBI Taxonomy" id="84022"/>
    <lineage>
        <taxon>Bacteria</taxon>
        <taxon>Bacillati</taxon>
        <taxon>Bacillota</taxon>
        <taxon>Clostridia</taxon>
        <taxon>Eubacteriales</taxon>
        <taxon>Clostridiaceae</taxon>
        <taxon>Clostridium</taxon>
    </lineage>
</organism>
<dbReference type="PANTHER" id="PTHR43852:SF3">
    <property type="entry name" value="NUCLEOTIDYLTRANSFERASE"/>
    <property type="match status" value="1"/>
</dbReference>
<dbReference type="InterPro" id="IPR043519">
    <property type="entry name" value="NT_sf"/>
</dbReference>
<dbReference type="OrthoDB" id="9803106at2"/>
<dbReference type="RefSeq" id="WP_044824657.1">
    <property type="nucleotide sequence ID" value="NZ_CP009687.1"/>
</dbReference>
<protein>
    <submittedName>
        <fullName evidence="1">Putative nucleotidyltransferase</fullName>
    </submittedName>
</protein>
<dbReference type="GO" id="GO:0016740">
    <property type="term" value="F:transferase activity"/>
    <property type="evidence" value="ECO:0007669"/>
    <property type="project" value="UniProtKB-KW"/>
</dbReference>
<name>A0A0D8IAC5_9CLOT</name>
<dbReference type="KEGG" id="cace:CACET_c01530"/>
<dbReference type="InterPro" id="IPR041633">
    <property type="entry name" value="Polbeta"/>
</dbReference>
<dbReference type="EMBL" id="CP009687">
    <property type="protein sequence ID" value="AKL93671.1"/>
    <property type="molecule type" value="Genomic_DNA"/>
</dbReference>
<evidence type="ECO:0000313" key="2">
    <source>
        <dbReference type="Proteomes" id="UP000035704"/>
    </source>
</evidence>
<gene>
    <name evidence="1" type="ORF">CACET_c01530</name>
</gene>
<keyword evidence="2" id="KW-1185">Reference proteome</keyword>
<dbReference type="SUPFAM" id="SSF81301">
    <property type="entry name" value="Nucleotidyltransferase"/>
    <property type="match status" value="1"/>
</dbReference>